<keyword evidence="4" id="KW-0328">Glycosyltransferase</keyword>
<dbReference type="Pfam" id="PF00550">
    <property type="entry name" value="PP-binding"/>
    <property type="match status" value="1"/>
</dbReference>
<evidence type="ECO:0000256" key="3">
    <source>
        <dbReference type="ARBA" id="ARBA00022553"/>
    </source>
</evidence>
<dbReference type="PROSITE" id="PS00012">
    <property type="entry name" value="PHOSPHOPANTETHEINE"/>
    <property type="match status" value="1"/>
</dbReference>
<evidence type="ECO:0000313" key="8">
    <source>
        <dbReference type="Proteomes" id="UP000257080"/>
    </source>
</evidence>
<dbReference type="PROSITE" id="PS50075">
    <property type="entry name" value="CARRIER"/>
    <property type="match status" value="1"/>
</dbReference>
<dbReference type="PANTHER" id="PTHR48043">
    <property type="entry name" value="EG:EG0003.4 PROTEIN-RELATED"/>
    <property type="match status" value="1"/>
</dbReference>
<keyword evidence="3" id="KW-0597">Phosphoprotein</keyword>
<proteinExistence type="predicted"/>
<dbReference type="Gene3D" id="1.10.1200.10">
    <property type="entry name" value="ACP-like"/>
    <property type="match status" value="1"/>
</dbReference>
<dbReference type="Pfam" id="PF00975">
    <property type="entry name" value="Thioesterase"/>
    <property type="match status" value="1"/>
</dbReference>
<dbReference type="Gene3D" id="3.40.50.2000">
    <property type="entry name" value="Glycogen Phosphorylase B"/>
    <property type="match status" value="2"/>
</dbReference>
<keyword evidence="2" id="KW-0596">Phosphopantetheine</keyword>
<evidence type="ECO:0000313" key="7">
    <source>
        <dbReference type="EMBL" id="RFA24160.1"/>
    </source>
</evidence>
<dbReference type="PANTHER" id="PTHR48043:SF145">
    <property type="entry name" value="FI06409P-RELATED"/>
    <property type="match status" value="1"/>
</dbReference>
<dbReference type="FunFam" id="1.10.1200.10:FF:000016">
    <property type="entry name" value="Non-ribosomal peptide synthase"/>
    <property type="match status" value="1"/>
</dbReference>
<comment type="cofactor">
    <cofactor evidence="1">
        <name>pantetheine 4'-phosphate</name>
        <dbReference type="ChEBI" id="CHEBI:47942"/>
    </cofactor>
</comment>
<dbReference type="GO" id="GO:0008194">
    <property type="term" value="F:UDP-glycosyltransferase activity"/>
    <property type="evidence" value="ECO:0007669"/>
    <property type="project" value="InterPro"/>
</dbReference>
<dbReference type="InterPro" id="IPR036736">
    <property type="entry name" value="ACP-like_sf"/>
</dbReference>
<dbReference type="SMART" id="SM00823">
    <property type="entry name" value="PKS_PP"/>
    <property type="match status" value="1"/>
</dbReference>
<dbReference type="InterPro" id="IPR009081">
    <property type="entry name" value="PP-bd_ACP"/>
</dbReference>
<dbReference type="GO" id="GO:0072330">
    <property type="term" value="P:monocarboxylic acid biosynthetic process"/>
    <property type="evidence" value="ECO:0007669"/>
    <property type="project" value="UniProtKB-ARBA"/>
</dbReference>
<accession>A0A3E0W7E4</accession>
<name>A0A3E0W7E4_9MICO</name>
<organism evidence="7 8">
    <name type="scientific">Subtercola boreus</name>
    <dbReference type="NCBI Taxonomy" id="120213"/>
    <lineage>
        <taxon>Bacteria</taxon>
        <taxon>Bacillati</taxon>
        <taxon>Actinomycetota</taxon>
        <taxon>Actinomycetes</taxon>
        <taxon>Micrococcales</taxon>
        <taxon>Microbacteriaceae</taxon>
        <taxon>Subtercola</taxon>
    </lineage>
</organism>
<dbReference type="Gene3D" id="3.40.50.1820">
    <property type="entry name" value="alpha/beta hydrolase"/>
    <property type="match status" value="1"/>
</dbReference>
<dbReference type="GO" id="GO:0031177">
    <property type="term" value="F:phosphopantetheine binding"/>
    <property type="evidence" value="ECO:0007669"/>
    <property type="project" value="InterPro"/>
</dbReference>
<dbReference type="InterPro" id="IPR006162">
    <property type="entry name" value="Ppantetheine_attach_site"/>
</dbReference>
<keyword evidence="5" id="KW-0808">Transferase</keyword>
<evidence type="ECO:0000256" key="4">
    <source>
        <dbReference type="ARBA" id="ARBA00022676"/>
    </source>
</evidence>
<dbReference type="EMBL" id="NBXE01000097">
    <property type="protein sequence ID" value="RFA24160.1"/>
    <property type="molecule type" value="Genomic_DNA"/>
</dbReference>
<dbReference type="InterPro" id="IPR020806">
    <property type="entry name" value="PKS_PP-bd"/>
</dbReference>
<dbReference type="GO" id="GO:0016758">
    <property type="term" value="F:hexosyltransferase activity"/>
    <property type="evidence" value="ECO:0007669"/>
    <property type="project" value="UniProtKB-ARBA"/>
</dbReference>
<dbReference type="InterPro" id="IPR002213">
    <property type="entry name" value="UDP_glucos_trans"/>
</dbReference>
<dbReference type="SUPFAM" id="SSF53756">
    <property type="entry name" value="UDP-Glycosyltransferase/glycogen phosphorylase"/>
    <property type="match status" value="1"/>
</dbReference>
<dbReference type="AlphaFoldDB" id="A0A3E0W7E4"/>
<dbReference type="InterPro" id="IPR010610">
    <property type="entry name" value="EryCIII-like_C"/>
</dbReference>
<dbReference type="CDD" id="cd03784">
    <property type="entry name" value="GT1_Gtf-like"/>
    <property type="match status" value="1"/>
</dbReference>
<dbReference type="InterPro" id="IPR001031">
    <property type="entry name" value="Thioesterase"/>
</dbReference>
<dbReference type="InterPro" id="IPR050271">
    <property type="entry name" value="UDP-glycosyltransferase"/>
</dbReference>
<dbReference type="InterPro" id="IPR029058">
    <property type="entry name" value="AB_hydrolase_fold"/>
</dbReference>
<protein>
    <recommendedName>
        <fullName evidence="6">Carrier domain-containing protein</fullName>
    </recommendedName>
</protein>
<dbReference type="SUPFAM" id="SSF47336">
    <property type="entry name" value="ACP-like"/>
    <property type="match status" value="1"/>
</dbReference>
<comment type="caution">
    <text evidence="7">The sequence shown here is derived from an EMBL/GenBank/DDBJ whole genome shotgun (WGS) entry which is preliminary data.</text>
</comment>
<dbReference type="GO" id="GO:0044550">
    <property type="term" value="P:secondary metabolite biosynthetic process"/>
    <property type="evidence" value="ECO:0007669"/>
    <property type="project" value="UniProtKB-ARBA"/>
</dbReference>
<gene>
    <name evidence="7" type="ORF">B7R25_17375</name>
</gene>
<evidence type="ECO:0000256" key="1">
    <source>
        <dbReference type="ARBA" id="ARBA00001957"/>
    </source>
</evidence>
<dbReference type="Proteomes" id="UP000257080">
    <property type="component" value="Unassembled WGS sequence"/>
</dbReference>
<evidence type="ECO:0000256" key="2">
    <source>
        <dbReference type="ARBA" id="ARBA00022450"/>
    </source>
</evidence>
<evidence type="ECO:0000259" key="6">
    <source>
        <dbReference type="PROSITE" id="PS50075"/>
    </source>
</evidence>
<dbReference type="Pfam" id="PF06722">
    <property type="entry name" value="EryCIII-like_C"/>
    <property type="match status" value="1"/>
</dbReference>
<dbReference type="SUPFAM" id="SSF53474">
    <property type="entry name" value="alpha/beta-Hydrolases"/>
    <property type="match status" value="1"/>
</dbReference>
<feature type="domain" description="Carrier" evidence="6">
    <location>
        <begin position="11"/>
        <end position="86"/>
    </location>
</feature>
<reference evidence="7 8" key="1">
    <citation type="submission" date="2017-04" db="EMBL/GenBank/DDBJ databases">
        <title>Comparative genome analysis of Subtercola boreus.</title>
        <authorList>
            <person name="Cho Y.-J."/>
            <person name="Cho A."/>
            <person name="Kim O.-S."/>
            <person name="Lee J.-I."/>
        </authorList>
    </citation>
    <scope>NUCLEOTIDE SEQUENCE [LARGE SCALE GENOMIC DNA]</scope>
    <source>
        <strain evidence="7 8">P28004</strain>
    </source>
</reference>
<evidence type="ECO:0000256" key="5">
    <source>
        <dbReference type="ARBA" id="ARBA00022679"/>
    </source>
</evidence>
<sequence>MPPTQRRHETRDGSEIETLLAGLWSDLLGVERIGRRDSFFTLGGHSLLAVRLISRIRQELGIELTLRDVLVQPTVEGIALLVQDKRTASGAIQGVIELNSSGTQRPLFIVHPASGEVGSYPVLAVAIGEDTPVFGLEAAGLNEVPILHQTVEDIAEEYLRRIRRVQSVGPYRLAAWSLGGVIAYEMARQLTISNETVEFLGLIDCANNTAVGYTAPRYFSEVEDVLLRLPELIPTFEAGRLEGWGQGPRSVEQLLGACQRAGYFDDGLTSQIVLERTKAWRTIVSAVDKYEPSSNSRLTIHLFLAKTHRGREIEDSWRPLVEDRLVVEHVPGDHLTMLQIPFCNLLGAAIARALTRTSVKTAGSTRGVSKATIAIIPFPETSAFNSSYSLSRELERSGYRVVYYGPSRYRSRVVNQGYEYRALDMVLPEVRTTNKRGLRALTNKWRAARATVLHRLLQIRASDVRCETALIADNVAVVISDPSTRIGVLPALKQKIPMIALNSTLASEPTRATPPVFSSLTPPSIRSRAWTVRNFLAWGNCLFAAWRKQVASTGLQIILGLGRDSFWTEVVKRGGKISWSEYGPRIAIPELVTSPRKFDFPDAKEGTSRTYLGSSVDLRRADGDFSRQEWSAERRTIYCSLGTYSHEYPHAKRLFKAVIAAVKDQEDVQTIIQIGMAAEIADFGELPKNISVVKFAPQLEILKRADVLITQAGHGSVMEASYFGVPMLAFPCWNDQFGNAARVEYHGTGIVGDIASIDGSKIADMLRRVEEGEFRAAAARMRATFHLDVSPVAGLEAIERLLESNLPVIDDFVTRE</sequence>